<dbReference type="PROSITE" id="PS00198">
    <property type="entry name" value="4FE4S_FER_1"/>
    <property type="match status" value="1"/>
</dbReference>
<name>A0A9D9ES35_9SPIR</name>
<dbReference type="InterPro" id="IPR052977">
    <property type="entry name" value="Polyferredoxin-like_ET"/>
</dbReference>
<evidence type="ECO:0000256" key="3">
    <source>
        <dbReference type="ARBA" id="ARBA00023014"/>
    </source>
</evidence>
<dbReference type="PROSITE" id="PS51379">
    <property type="entry name" value="4FE4S_FER_2"/>
    <property type="match status" value="2"/>
</dbReference>
<proteinExistence type="predicted"/>
<evidence type="ECO:0000313" key="6">
    <source>
        <dbReference type="Proteomes" id="UP000823616"/>
    </source>
</evidence>
<comment type="caution">
    <text evidence="5">The sequence shown here is derived from an EMBL/GenBank/DDBJ whole genome shotgun (WGS) entry which is preliminary data.</text>
</comment>
<gene>
    <name evidence="5" type="ORF">IAA96_03770</name>
</gene>
<dbReference type="SUPFAM" id="SSF54862">
    <property type="entry name" value="4Fe-4S ferredoxins"/>
    <property type="match status" value="1"/>
</dbReference>
<reference evidence="5" key="2">
    <citation type="journal article" date="2021" name="PeerJ">
        <title>Extensive microbial diversity within the chicken gut microbiome revealed by metagenomics and culture.</title>
        <authorList>
            <person name="Gilroy R."/>
            <person name="Ravi A."/>
            <person name="Getino M."/>
            <person name="Pursley I."/>
            <person name="Horton D.L."/>
            <person name="Alikhan N.F."/>
            <person name="Baker D."/>
            <person name="Gharbi K."/>
            <person name="Hall N."/>
            <person name="Watson M."/>
            <person name="Adriaenssens E.M."/>
            <person name="Foster-Nyarko E."/>
            <person name="Jarju S."/>
            <person name="Secka A."/>
            <person name="Antonio M."/>
            <person name="Oren A."/>
            <person name="Chaudhuri R.R."/>
            <person name="La Ragione R."/>
            <person name="Hildebrand F."/>
            <person name="Pallen M.J."/>
        </authorList>
    </citation>
    <scope>NUCLEOTIDE SEQUENCE</scope>
    <source>
        <strain evidence="5">B3-4054</strain>
    </source>
</reference>
<dbReference type="InterPro" id="IPR011004">
    <property type="entry name" value="Trimer_LpxA-like_sf"/>
</dbReference>
<evidence type="ECO:0000313" key="5">
    <source>
        <dbReference type="EMBL" id="MBO8450204.1"/>
    </source>
</evidence>
<dbReference type="Pfam" id="PF12838">
    <property type="entry name" value="Fer4_7"/>
    <property type="match status" value="1"/>
</dbReference>
<dbReference type="InterPro" id="IPR001451">
    <property type="entry name" value="Hexapep"/>
</dbReference>
<dbReference type="InterPro" id="IPR017896">
    <property type="entry name" value="4Fe4S_Fe-S-bd"/>
</dbReference>
<dbReference type="SUPFAM" id="SSF51161">
    <property type="entry name" value="Trimeric LpxA-like enzymes"/>
    <property type="match status" value="1"/>
</dbReference>
<feature type="domain" description="4Fe-4S ferredoxin-type" evidence="4">
    <location>
        <begin position="35"/>
        <end position="67"/>
    </location>
</feature>
<evidence type="ECO:0000259" key="4">
    <source>
        <dbReference type="PROSITE" id="PS51379"/>
    </source>
</evidence>
<dbReference type="PANTHER" id="PTHR43193:SF2">
    <property type="entry name" value="POLYFERREDOXIN PROTEIN FWDF"/>
    <property type="match status" value="1"/>
</dbReference>
<dbReference type="Gene3D" id="3.30.70.20">
    <property type="match status" value="1"/>
</dbReference>
<protein>
    <submittedName>
        <fullName evidence="5">Coenzyme F420 hydrogenase/dehydrogenase, beta subunit C-terminal domain</fullName>
    </submittedName>
</protein>
<feature type="domain" description="4Fe-4S ferredoxin-type" evidence="4">
    <location>
        <begin position="1"/>
        <end position="30"/>
    </location>
</feature>
<sequence length="602" mass="67368">MIDIKDKRDCCGCNACGDICPKEAVSFETDIEGFWYPVVDRAKCVDCGLCEKVCPVLHADACRVSNEELPVCYVAENKNVSIVFASTSGGVFSVFADAAYREKGYVGGAVFNDDFSVRHILSAKREDIARIRGSKYIQSSFSGFYTAVKKALNEGDFVVVCGGPCQMAALRTFLGKDYDNLILIDYICRGIGSPKAFQNYLRSFEKRYGSPVVHARAKAKDLGWRNLTQQVDLADGRRIFETSAESAWTSHFNRDGLFHRPSCHACRFRGFPRVSDITIADFWGVEKIKLENIKDKNLGLSLIMVNSKKGSSFFETVKKKFNFQQVPFEMAVRGNAHLYRNVQQEPVDREEFYRALDRMSLQEALSVFYQNYNRIPLLRRMRRTVKNILRFGYAFIRYTRLHPRPVLQFFRWNSVPEILRGNMLLPTPHCVIQNHGKIKVKGVVVLGGKRVLKSKAETRLLIDKGGVFETAGACTIGYGSDIQVFHSGHLVFEGGNIINSDAVIICAEDIRIGKNTAIGRGVVIRDNHGEHWMNIPGYRPSRPVQIGEHVWFGERAVVMPGVKIGSGSVISACSVVTGNLPARCLCAGHPAQVIQTEIAFKL</sequence>
<dbReference type="Proteomes" id="UP000823616">
    <property type="component" value="Unassembled WGS sequence"/>
</dbReference>
<dbReference type="AlphaFoldDB" id="A0A9D9ES35"/>
<keyword evidence="3" id="KW-0411">Iron-sulfur</keyword>
<dbReference type="GO" id="GO:0051536">
    <property type="term" value="F:iron-sulfur cluster binding"/>
    <property type="evidence" value="ECO:0007669"/>
    <property type="project" value="UniProtKB-KW"/>
</dbReference>
<accession>A0A9D9ES35</accession>
<dbReference type="Gene3D" id="2.160.10.10">
    <property type="entry name" value="Hexapeptide repeat proteins"/>
    <property type="match status" value="1"/>
</dbReference>
<keyword evidence="2" id="KW-0408">Iron</keyword>
<evidence type="ECO:0000256" key="2">
    <source>
        <dbReference type="ARBA" id="ARBA00023004"/>
    </source>
</evidence>
<dbReference type="InterPro" id="IPR007525">
    <property type="entry name" value="FrhB_FdhB_C"/>
</dbReference>
<dbReference type="Pfam" id="PF00132">
    <property type="entry name" value="Hexapep"/>
    <property type="match status" value="1"/>
</dbReference>
<evidence type="ECO:0000256" key="1">
    <source>
        <dbReference type="ARBA" id="ARBA00022723"/>
    </source>
</evidence>
<reference evidence="5" key="1">
    <citation type="submission" date="2020-10" db="EMBL/GenBank/DDBJ databases">
        <authorList>
            <person name="Gilroy R."/>
        </authorList>
    </citation>
    <scope>NUCLEOTIDE SEQUENCE</scope>
    <source>
        <strain evidence="5">B3-4054</strain>
    </source>
</reference>
<dbReference type="EMBL" id="JADIMS010000059">
    <property type="protein sequence ID" value="MBO8450204.1"/>
    <property type="molecule type" value="Genomic_DNA"/>
</dbReference>
<dbReference type="Pfam" id="PF04432">
    <property type="entry name" value="FrhB_FdhB_C"/>
    <property type="match status" value="1"/>
</dbReference>
<organism evidence="5 6">
    <name type="scientific">Candidatus Avitreponema avistercoris</name>
    <dbReference type="NCBI Taxonomy" id="2840705"/>
    <lineage>
        <taxon>Bacteria</taxon>
        <taxon>Pseudomonadati</taxon>
        <taxon>Spirochaetota</taxon>
        <taxon>Spirochaetia</taxon>
        <taxon>Spirochaetales</taxon>
        <taxon>Candidatus Avitreponema</taxon>
    </lineage>
</organism>
<dbReference type="PANTHER" id="PTHR43193">
    <property type="match status" value="1"/>
</dbReference>
<dbReference type="InterPro" id="IPR017900">
    <property type="entry name" value="4Fe4S_Fe_S_CS"/>
</dbReference>
<keyword evidence="1" id="KW-0479">Metal-binding</keyword>
<dbReference type="GO" id="GO:0046872">
    <property type="term" value="F:metal ion binding"/>
    <property type="evidence" value="ECO:0007669"/>
    <property type="project" value="UniProtKB-KW"/>
</dbReference>
<dbReference type="CDD" id="cd04647">
    <property type="entry name" value="LbH_MAT_like"/>
    <property type="match status" value="1"/>
</dbReference>